<evidence type="ECO:0000256" key="1">
    <source>
        <dbReference type="ARBA" id="ARBA00004123"/>
    </source>
</evidence>
<feature type="compositionally biased region" description="Low complexity" evidence="5">
    <location>
        <begin position="39"/>
        <end position="51"/>
    </location>
</feature>
<evidence type="ECO:0000313" key="9">
    <source>
        <dbReference type="EMBL" id="KFD63032.1"/>
    </source>
</evidence>
<dbReference type="Gene3D" id="3.40.50.10810">
    <property type="entry name" value="Tandem AAA-ATPase domain"/>
    <property type="match status" value="1"/>
</dbReference>
<dbReference type="SUPFAM" id="SSF52540">
    <property type="entry name" value="P-loop containing nucleoside triphosphate hydrolases"/>
    <property type="match status" value="2"/>
</dbReference>
<dbReference type="GO" id="GO:0005524">
    <property type="term" value="F:ATP binding"/>
    <property type="evidence" value="ECO:0007669"/>
    <property type="project" value="InterPro"/>
</dbReference>
<dbReference type="PANTHER" id="PTHR45766">
    <property type="entry name" value="DNA ANNEALING HELICASE AND ENDONUCLEASE ZRANB3 FAMILY MEMBER"/>
    <property type="match status" value="1"/>
</dbReference>
<sequence>MVLTEEQRLRMESNRRSALKRLMHTTIPCAKPDVESTANTSSGGSANFSASSSFQSTKLQCRNNSKTSRASKSLKCPVVRCMLKSRETFEVHADYHPGLVEVFRSMPKEKSASTKTWQFSIDMYAAIAAYVEKLQPPVKFEGLPSIALRVLKARIARPVSDEELESIDDTIYGRLFLFQKHALRFIISRNGRVLLADEMGLGKTIEALAAAVYYKSDWPLLIVCPSSVKCTWAEVLLICFGLVRVKTVGFEEIAENVPSLDSSSICIVNSSAENVFGKAEYQVFILSYDFMVNMEEQLTEKQFKIIIMDECHNIKNFKTRRYQAAHKLLKRATRALLLSGTPALSKPSELFTQISCVAPNIFRSFKEFGERYCDPKQVRIGRRTIWNYSGASNLEELQLLLKETIMLRRSKEEVLSELPPKIRKTVVLSKEIINTRVKSFQELRHSYENASNFSKKIVSLNSDPFRVNTCTKPCCHSIGRQPRSNYPQSLNTLLIWSMLGRSSLFLLITKLSWTRCQACLLQRYDEKHNLNVSPVWFIFLLFKVHAVRIDGSVSSEKRKIYCDKFQNSDDVRVALLSITAASTGITLTASRLVVFAELFWNPGVLIQAEDRAHRVGQLDSVLVEYLVAKGTADDQLWVMLKRKLEILKKGGLSGESFTATDNTASPCASEDAATFDSKNKMQKRAAGQRSLNDFVFPKEIDPSPKIAKMDS</sequence>
<name>A0A085N0N6_9BILA</name>
<gene>
    <name evidence="9" type="ORF">M514_05128</name>
</gene>
<feature type="region of interest" description="Disordered" evidence="5">
    <location>
        <begin position="30"/>
        <end position="51"/>
    </location>
</feature>
<feature type="domain" description="Helicase ATP-binding" evidence="6">
    <location>
        <begin position="184"/>
        <end position="360"/>
    </location>
</feature>
<dbReference type="InterPro" id="IPR010003">
    <property type="entry name" value="HARP_dom"/>
</dbReference>
<dbReference type="GO" id="GO:0031297">
    <property type="term" value="P:replication fork processing"/>
    <property type="evidence" value="ECO:0007669"/>
    <property type="project" value="TreeGrafter"/>
</dbReference>
<accession>A0A085N0N6</accession>
<feature type="domain" description="HARP" evidence="8">
    <location>
        <begin position="70"/>
        <end position="144"/>
    </location>
</feature>
<evidence type="ECO:0000259" key="7">
    <source>
        <dbReference type="PROSITE" id="PS51194"/>
    </source>
</evidence>
<protein>
    <recommendedName>
        <fullName evidence="10">Protein, SNF2 family</fullName>
    </recommendedName>
</protein>
<dbReference type="Pfam" id="PF07443">
    <property type="entry name" value="HARP"/>
    <property type="match status" value="1"/>
</dbReference>
<organism evidence="9">
    <name type="scientific">Trichuris suis</name>
    <name type="common">pig whipworm</name>
    <dbReference type="NCBI Taxonomy" id="68888"/>
    <lineage>
        <taxon>Eukaryota</taxon>
        <taxon>Metazoa</taxon>
        <taxon>Ecdysozoa</taxon>
        <taxon>Nematoda</taxon>
        <taxon>Enoplea</taxon>
        <taxon>Dorylaimia</taxon>
        <taxon>Trichinellida</taxon>
        <taxon>Trichuridae</taxon>
        <taxon>Trichuris</taxon>
    </lineage>
</organism>
<evidence type="ECO:0000256" key="5">
    <source>
        <dbReference type="SAM" id="MobiDB-lite"/>
    </source>
</evidence>
<dbReference type="PANTHER" id="PTHR45766:SF6">
    <property type="entry name" value="SWI_SNF-RELATED MATRIX-ASSOCIATED ACTIN-DEPENDENT REGULATOR OF CHROMATIN SUBFAMILY A-LIKE PROTEIN 1"/>
    <property type="match status" value="1"/>
</dbReference>
<keyword evidence="2" id="KW-0378">Hydrolase</keyword>
<dbReference type="InterPro" id="IPR014001">
    <property type="entry name" value="Helicase_ATP-bd"/>
</dbReference>
<dbReference type="InterPro" id="IPR038718">
    <property type="entry name" value="SNF2-like_sf"/>
</dbReference>
<dbReference type="GO" id="GO:0043596">
    <property type="term" value="C:nuclear replication fork"/>
    <property type="evidence" value="ECO:0007669"/>
    <property type="project" value="TreeGrafter"/>
</dbReference>
<reference evidence="9" key="1">
    <citation type="journal article" date="2014" name="Nat. Genet.">
        <title>Genome and transcriptome of the porcine whipworm Trichuris suis.</title>
        <authorList>
            <person name="Jex A.R."/>
            <person name="Nejsum P."/>
            <person name="Schwarz E.M."/>
            <person name="Hu L."/>
            <person name="Young N.D."/>
            <person name="Hall R.S."/>
            <person name="Korhonen P.K."/>
            <person name="Liao S."/>
            <person name="Thamsborg S."/>
            <person name="Xia J."/>
            <person name="Xu P."/>
            <person name="Wang S."/>
            <person name="Scheerlinck J.P."/>
            <person name="Hofmann A."/>
            <person name="Sternberg P.W."/>
            <person name="Wang J."/>
            <person name="Gasser R.B."/>
        </authorList>
    </citation>
    <scope>NUCLEOTIDE SEQUENCE [LARGE SCALE GENOMIC DNA]</scope>
    <source>
        <strain evidence="9">DCEP-RM93F</strain>
    </source>
</reference>
<dbReference type="AlphaFoldDB" id="A0A085N0N6"/>
<dbReference type="Pfam" id="PF00176">
    <property type="entry name" value="SNF2-rel_dom"/>
    <property type="match status" value="1"/>
</dbReference>
<feature type="domain" description="Helicase C-terminal" evidence="7">
    <location>
        <begin position="489"/>
        <end position="665"/>
    </location>
</feature>
<comment type="subcellular location">
    <subcellularLocation>
        <location evidence="1">Nucleus</location>
    </subcellularLocation>
</comment>
<dbReference type="CDD" id="cd18793">
    <property type="entry name" value="SF2_C_SNF"/>
    <property type="match status" value="1"/>
</dbReference>
<dbReference type="SMART" id="SM00490">
    <property type="entry name" value="HELICc"/>
    <property type="match status" value="1"/>
</dbReference>
<dbReference type="PROSITE" id="PS51194">
    <property type="entry name" value="HELICASE_CTER"/>
    <property type="match status" value="1"/>
</dbReference>
<evidence type="ECO:0000256" key="2">
    <source>
        <dbReference type="ARBA" id="ARBA00022801"/>
    </source>
</evidence>
<dbReference type="InterPro" id="IPR001650">
    <property type="entry name" value="Helicase_C-like"/>
</dbReference>
<dbReference type="Gene3D" id="3.40.50.300">
    <property type="entry name" value="P-loop containing nucleotide triphosphate hydrolases"/>
    <property type="match status" value="1"/>
</dbReference>
<dbReference type="Proteomes" id="UP000030758">
    <property type="component" value="Unassembled WGS sequence"/>
</dbReference>
<dbReference type="InterPro" id="IPR049730">
    <property type="entry name" value="SNF2/RAD54-like_C"/>
</dbReference>
<keyword evidence="3" id="KW-0539">Nucleus</keyword>
<dbReference type="Pfam" id="PF00271">
    <property type="entry name" value="Helicase_C"/>
    <property type="match status" value="1"/>
</dbReference>
<dbReference type="PROSITE" id="PS51192">
    <property type="entry name" value="HELICASE_ATP_BIND_1"/>
    <property type="match status" value="1"/>
</dbReference>
<dbReference type="GO" id="GO:0006281">
    <property type="term" value="P:DNA repair"/>
    <property type="evidence" value="ECO:0007669"/>
    <property type="project" value="TreeGrafter"/>
</dbReference>
<dbReference type="GO" id="GO:0016787">
    <property type="term" value="F:hydrolase activity"/>
    <property type="evidence" value="ECO:0007669"/>
    <property type="project" value="UniProtKB-KW"/>
</dbReference>
<evidence type="ECO:0000259" key="8">
    <source>
        <dbReference type="PROSITE" id="PS51467"/>
    </source>
</evidence>
<dbReference type="EMBL" id="KL367582">
    <property type="protein sequence ID" value="KFD63032.1"/>
    <property type="molecule type" value="Genomic_DNA"/>
</dbReference>
<dbReference type="SMART" id="SM00487">
    <property type="entry name" value="DEXDc"/>
    <property type="match status" value="1"/>
</dbReference>
<proteinExistence type="inferred from homology"/>
<evidence type="ECO:0008006" key="10">
    <source>
        <dbReference type="Google" id="ProtNLM"/>
    </source>
</evidence>
<evidence type="ECO:0000256" key="3">
    <source>
        <dbReference type="ARBA" id="ARBA00023242"/>
    </source>
</evidence>
<evidence type="ECO:0000259" key="6">
    <source>
        <dbReference type="PROSITE" id="PS51192"/>
    </source>
</evidence>
<evidence type="ECO:0000256" key="4">
    <source>
        <dbReference type="PROSITE-ProRule" id="PRU00800"/>
    </source>
</evidence>
<dbReference type="InterPro" id="IPR027417">
    <property type="entry name" value="P-loop_NTPase"/>
</dbReference>
<dbReference type="PROSITE" id="PS51467">
    <property type="entry name" value="HARP"/>
    <property type="match status" value="1"/>
</dbReference>
<comment type="similarity">
    <text evidence="4">Belongs to the SNF2/RAD54 helicase family. SMARCAL1 subfamily.</text>
</comment>
<dbReference type="InterPro" id="IPR000330">
    <property type="entry name" value="SNF2_N"/>
</dbReference>